<evidence type="ECO:0000313" key="1">
    <source>
        <dbReference type="EMBL" id="GKV48291.1"/>
    </source>
</evidence>
<name>A0AAV5MEF5_9ROSI</name>
<protein>
    <submittedName>
        <fullName evidence="1">Uncharacterized protein</fullName>
    </submittedName>
</protein>
<organism evidence="1 2">
    <name type="scientific">Rubroshorea leprosula</name>
    <dbReference type="NCBI Taxonomy" id="152421"/>
    <lineage>
        <taxon>Eukaryota</taxon>
        <taxon>Viridiplantae</taxon>
        <taxon>Streptophyta</taxon>
        <taxon>Embryophyta</taxon>
        <taxon>Tracheophyta</taxon>
        <taxon>Spermatophyta</taxon>
        <taxon>Magnoliopsida</taxon>
        <taxon>eudicotyledons</taxon>
        <taxon>Gunneridae</taxon>
        <taxon>Pentapetalae</taxon>
        <taxon>rosids</taxon>
        <taxon>malvids</taxon>
        <taxon>Malvales</taxon>
        <taxon>Dipterocarpaceae</taxon>
        <taxon>Rubroshorea</taxon>
    </lineage>
</organism>
<keyword evidence="2" id="KW-1185">Reference proteome</keyword>
<accession>A0AAV5MEF5</accession>
<comment type="caution">
    <text evidence="1">The sequence shown here is derived from an EMBL/GenBank/DDBJ whole genome shotgun (WGS) entry which is preliminary data.</text>
</comment>
<proteinExistence type="predicted"/>
<sequence>MEVVPREVDNALSGPRAMEWSVVPHAPQAHERNGNKRTSSLESPIMLLTGHQSAVYTMKFNPAGTVNCNWVS</sequence>
<dbReference type="Proteomes" id="UP001054252">
    <property type="component" value="Unassembled WGS sequence"/>
</dbReference>
<reference evidence="1 2" key="1">
    <citation type="journal article" date="2021" name="Commun. Biol.">
        <title>The genome of Shorea leprosula (Dipterocarpaceae) highlights the ecological relevance of drought in aseasonal tropical rainforests.</title>
        <authorList>
            <person name="Ng K.K.S."/>
            <person name="Kobayashi M.J."/>
            <person name="Fawcett J.A."/>
            <person name="Hatakeyama M."/>
            <person name="Paape T."/>
            <person name="Ng C.H."/>
            <person name="Ang C.C."/>
            <person name="Tnah L.H."/>
            <person name="Lee C.T."/>
            <person name="Nishiyama T."/>
            <person name="Sese J."/>
            <person name="O'Brien M.J."/>
            <person name="Copetti D."/>
            <person name="Mohd Noor M.I."/>
            <person name="Ong R.C."/>
            <person name="Putra M."/>
            <person name="Sireger I.Z."/>
            <person name="Indrioko S."/>
            <person name="Kosugi Y."/>
            <person name="Izuno A."/>
            <person name="Isagi Y."/>
            <person name="Lee S.L."/>
            <person name="Shimizu K.K."/>
        </authorList>
    </citation>
    <scope>NUCLEOTIDE SEQUENCE [LARGE SCALE GENOMIC DNA]</scope>
    <source>
        <strain evidence="1">214</strain>
    </source>
</reference>
<dbReference type="AlphaFoldDB" id="A0AAV5MEF5"/>
<dbReference type="EMBL" id="BPVZ01000252">
    <property type="protein sequence ID" value="GKV48291.1"/>
    <property type="molecule type" value="Genomic_DNA"/>
</dbReference>
<evidence type="ECO:0000313" key="2">
    <source>
        <dbReference type="Proteomes" id="UP001054252"/>
    </source>
</evidence>
<gene>
    <name evidence="1" type="ORF">SLEP1_g55115</name>
</gene>